<reference evidence="1" key="1">
    <citation type="submission" date="2021-06" db="EMBL/GenBank/DDBJ databases">
        <authorList>
            <person name="Kallberg Y."/>
            <person name="Tangrot J."/>
            <person name="Rosling A."/>
        </authorList>
    </citation>
    <scope>NUCLEOTIDE SEQUENCE</scope>
    <source>
        <strain evidence="1">MA461A</strain>
    </source>
</reference>
<evidence type="ECO:0000313" key="2">
    <source>
        <dbReference type="Proteomes" id="UP000789920"/>
    </source>
</evidence>
<keyword evidence="2" id="KW-1185">Reference proteome</keyword>
<gene>
    <name evidence="1" type="ORF">RPERSI_LOCUS7167</name>
</gene>
<dbReference type="EMBL" id="CAJVQC010011890">
    <property type="protein sequence ID" value="CAG8632443.1"/>
    <property type="molecule type" value="Genomic_DNA"/>
</dbReference>
<protein>
    <submittedName>
        <fullName evidence="1">34373_t:CDS:1</fullName>
    </submittedName>
</protein>
<sequence>PKSFVSRIKFAMQTFLSAPKFNKKYVYSNPENTYQHFVNAYAFYKMASTGILDANKSELCKERRDPIHEKPVNAEYIDKESNLCDEVEFTTSEKTNEPSLKENDSS</sequence>
<feature type="non-terminal residue" evidence="1">
    <location>
        <position position="1"/>
    </location>
</feature>
<proteinExistence type="predicted"/>
<evidence type="ECO:0000313" key="1">
    <source>
        <dbReference type="EMBL" id="CAG8632443.1"/>
    </source>
</evidence>
<dbReference type="Proteomes" id="UP000789920">
    <property type="component" value="Unassembled WGS sequence"/>
</dbReference>
<name>A0ACA9N4H3_9GLOM</name>
<accession>A0ACA9N4H3</accession>
<feature type="non-terminal residue" evidence="1">
    <location>
        <position position="106"/>
    </location>
</feature>
<organism evidence="1 2">
    <name type="scientific">Racocetra persica</name>
    <dbReference type="NCBI Taxonomy" id="160502"/>
    <lineage>
        <taxon>Eukaryota</taxon>
        <taxon>Fungi</taxon>
        <taxon>Fungi incertae sedis</taxon>
        <taxon>Mucoromycota</taxon>
        <taxon>Glomeromycotina</taxon>
        <taxon>Glomeromycetes</taxon>
        <taxon>Diversisporales</taxon>
        <taxon>Gigasporaceae</taxon>
        <taxon>Racocetra</taxon>
    </lineage>
</organism>
<comment type="caution">
    <text evidence="1">The sequence shown here is derived from an EMBL/GenBank/DDBJ whole genome shotgun (WGS) entry which is preliminary data.</text>
</comment>